<evidence type="ECO:0000259" key="2">
    <source>
        <dbReference type="Pfam" id="PF14244"/>
    </source>
</evidence>
<accession>A0A251SY86</accession>
<organism evidence="3 4">
    <name type="scientific">Helianthus annuus</name>
    <name type="common">Common sunflower</name>
    <dbReference type="NCBI Taxonomy" id="4232"/>
    <lineage>
        <taxon>Eukaryota</taxon>
        <taxon>Viridiplantae</taxon>
        <taxon>Streptophyta</taxon>
        <taxon>Embryophyta</taxon>
        <taxon>Tracheophyta</taxon>
        <taxon>Spermatophyta</taxon>
        <taxon>Magnoliopsida</taxon>
        <taxon>eudicotyledons</taxon>
        <taxon>Gunneridae</taxon>
        <taxon>Pentapetalae</taxon>
        <taxon>asterids</taxon>
        <taxon>campanulids</taxon>
        <taxon>Asterales</taxon>
        <taxon>Asteraceae</taxon>
        <taxon>Asteroideae</taxon>
        <taxon>Heliantheae alliance</taxon>
        <taxon>Heliantheae</taxon>
        <taxon>Helianthus</taxon>
    </lineage>
</organism>
<feature type="region of interest" description="Disordered" evidence="1">
    <location>
        <begin position="1"/>
        <end position="21"/>
    </location>
</feature>
<dbReference type="EMBL" id="CM007902">
    <property type="protein sequence ID" value="OTG03226.1"/>
    <property type="molecule type" value="Genomic_DNA"/>
</dbReference>
<evidence type="ECO:0000256" key="1">
    <source>
        <dbReference type="SAM" id="MobiDB-lite"/>
    </source>
</evidence>
<dbReference type="AlphaFoldDB" id="A0A251SY86"/>
<dbReference type="InterPro" id="IPR029472">
    <property type="entry name" value="Copia-like_N"/>
</dbReference>
<evidence type="ECO:0000313" key="3">
    <source>
        <dbReference type="EMBL" id="OTG03226.1"/>
    </source>
</evidence>
<proteinExistence type="predicted"/>
<sequence length="272" mass="32036">MAGEDGTSKPNESIDPASPLYLHPSDYPRQMQVNDNLTDSNFNDWVQEMTNFLFAKNKIGFVDGSIVKPETTSKDYMPWMRCDAMVKGWLTTAMDKEIRGSVKYANTASEIWADLKERFGKESAPRAYELKQSLHVTRHEGTTVSAYFTRLIKIWDEINMVLPAPRCTCSGCKCEVGKKITELKEKERLYEFLMGLDDEFSVVSFEHRYWLLNRPRHSAMHIIWWPRMNIREVLPGRSKLMMQWLFRRFKRIKRMRSNGRKKVRKRTKRQPP</sequence>
<dbReference type="Pfam" id="PF14244">
    <property type="entry name" value="Retrotran_gag_3"/>
    <property type="match status" value="1"/>
</dbReference>
<gene>
    <name evidence="3" type="ORF">HannXRQ_Chr13g0421741</name>
</gene>
<keyword evidence="4" id="KW-1185">Reference proteome</keyword>
<name>A0A251SY86_HELAN</name>
<protein>
    <submittedName>
        <fullName evidence="3">Putative gag-polypeptide of LTR copia-type</fullName>
    </submittedName>
</protein>
<dbReference type="InParanoid" id="A0A251SY86"/>
<dbReference type="Proteomes" id="UP000215914">
    <property type="component" value="Chromosome 13"/>
</dbReference>
<dbReference type="PANTHER" id="PTHR37610:SF95">
    <property type="entry name" value="GAG-POLYPEPTIDE OF LTR COPIA-TYPE-RELATED"/>
    <property type="match status" value="1"/>
</dbReference>
<evidence type="ECO:0000313" key="4">
    <source>
        <dbReference type="Proteomes" id="UP000215914"/>
    </source>
</evidence>
<dbReference type="OMA" id="RYAFLMG"/>
<feature type="domain" description="Retrotransposon Copia-like N-terminal" evidence="2">
    <location>
        <begin position="23"/>
        <end position="70"/>
    </location>
</feature>
<reference evidence="4" key="1">
    <citation type="journal article" date="2017" name="Nature">
        <title>The sunflower genome provides insights into oil metabolism, flowering and Asterid evolution.</title>
        <authorList>
            <person name="Badouin H."/>
            <person name="Gouzy J."/>
            <person name="Grassa C.J."/>
            <person name="Murat F."/>
            <person name="Staton S.E."/>
            <person name="Cottret L."/>
            <person name="Lelandais-Briere C."/>
            <person name="Owens G.L."/>
            <person name="Carrere S."/>
            <person name="Mayjonade B."/>
            <person name="Legrand L."/>
            <person name="Gill N."/>
            <person name="Kane N.C."/>
            <person name="Bowers J.E."/>
            <person name="Hubner S."/>
            <person name="Bellec A."/>
            <person name="Berard A."/>
            <person name="Berges H."/>
            <person name="Blanchet N."/>
            <person name="Boniface M.C."/>
            <person name="Brunel D."/>
            <person name="Catrice O."/>
            <person name="Chaidir N."/>
            <person name="Claudel C."/>
            <person name="Donnadieu C."/>
            <person name="Faraut T."/>
            <person name="Fievet G."/>
            <person name="Helmstetter N."/>
            <person name="King M."/>
            <person name="Knapp S.J."/>
            <person name="Lai Z."/>
            <person name="Le Paslier M.C."/>
            <person name="Lippi Y."/>
            <person name="Lorenzon L."/>
            <person name="Mandel J.R."/>
            <person name="Marage G."/>
            <person name="Marchand G."/>
            <person name="Marquand E."/>
            <person name="Bret-Mestries E."/>
            <person name="Morien E."/>
            <person name="Nambeesan S."/>
            <person name="Nguyen T."/>
            <person name="Pegot-Espagnet P."/>
            <person name="Pouilly N."/>
            <person name="Raftis F."/>
            <person name="Sallet E."/>
            <person name="Schiex T."/>
            <person name="Thomas J."/>
            <person name="Vandecasteele C."/>
            <person name="Vares D."/>
            <person name="Vear F."/>
            <person name="Vautrin S."/>
            <person name="Crespi M."/>
            <person name="Mangin B."/>
            <person name="Burke J.M."/>
            <person name="Salse J."/>
            <person name="Munos S."/>
            <person name="Vincourt P."/>
            <person name="Rieseberg L.H."/>
            <person name="Langlade N.B."/>
        </authorList>
    </citation>
    <scope>NUCLEOTIDE SEQUENCE [LARGE SCALE GENOMIC DNA]</scope>
    <source>
        <strain evidence="4">cv. SF193</strain>
    </source>
</reference>
<dbReference type="PANTHER" id="PTHR37610">
    <property type="entry name" value="CCHC-TYPE DOMAIN-CONTAINING PROTEIN"/>
    <property type="match status" value="1"/>
</dbReference>